<dbReference type="EMBL" id="JBBEGL010000008">
    <property type="protein sequence ID" value="MEJ2889725.1"/>
    <property type="molecule type" value="Genomic_DNA"/>
</dbReference>
<dbReference type="PIRSF" id="PIRSF033093">
    <property type="entry name" value="UCP_ML1119"/>
    <property type="match status" value="1"/>
</dbReference>
<organism evidence="2 3">
    <name type="scientific">Actinomycetospora aeridis</name>
    <dbReference type="NCBI Taxonomy" id="3129231"/>
    <lineage>
        <taxon>Bacteria</taxon>
        <taxon>Bacillati</taxon>
        <taxon>Actinomycetota</taxon>
        <taxon>Actinomycetes</taxon>
        <taxon>Pseudonocardiales</taxon>
        <taxon>Pseudonocardiaceae</taxon>
        <taxon>Actinomycetospora</taxon>
    </lineage>
</organism>
<dbReference type="RefSeq" id="WP_337717581.1">
    <property type="nucleotide sequence ID" value="NZ_JBBEGL010000008.1"/>
</dbReference>
<dbReference type="InterPro" id="IPR004843">
    <property type="entry name" value="Calcineurin-like_PHP"/>
</dbReference>
<dbReference type="Pfam" id="PF00149">
    <property type="entry name" value="Metallophos"/>
    <property type="match status" value="1"/>
</dbReference>
<gene>
    <name evidence="2" type="ORF">WCD41_24905</name>
</gene>
<dbReference type="SUPFAM" id="SSF56300">
    <property type="entry name" value="Metallo-dependent phosphatases"/>
    <property type="match status" value="1"/>
</dbReference>
<evidence type="ECO:0000313" key="3">
    <source>
        <dbReference type="Proteomes" id="UP001370100"/>
    </source>
</evidence>
<proteinExistence type="predicted"/>
<dbReference type="PANTHER" id="PTHR30337:SF0">
    <property type="entry name" value="NUCLEASE SBCCD SUBUNIT D"/>
    <property type="match status" value="1"/>
</dbReference>
<protein>
    <submittedName>
        <fullName evidence="2">Metallophosphoesterase</fullName>
    </submittedName>
</protein>
<dbReference type="InterPro" id="IPR014577">
    <property type="entry name" value="UCP033093_metalloPase"/>
</dbReference>
<dbReference type="Proteomes" id="UP001370100">
    <property type="component" value="Unassembled WGS sequence"/>
</dbReference>
<dbReference type="Gene3D" id="3.60.21.10">
    <property type="match status" value="1"/>
</dbReference>
<keyword evidence="3" id="KW-1185">Reference proteome</keyword>
<evidence type="ECO:0000313" key="2">
    <source>
        <dbReference type="EMBL" id="MEJ2889725.1"/>
    </source>
</evidence>
<dbReference type="PANTHER" id="PTHR30337">
    <property type="entry name" value="COMPONENT OF ATP-DEPENDENT DSDNA EXONUCLEASE"/>
    <property type="match status" value="1"/>
</dbReference>
<evidence type="ECO:0000259" key="1">
    <source>
        <dbReference type="Pfam" id="PF00149"/>
    </source>
</evidence>
<sequence length="390" mass="41741">MRFVHTADWQLGMRRRVLGARPPKEAAAGVTGEAQARYAQARLDAVAALGRLADQRDAAFVLVCGDVFESNLVGPDVVARACEALASFRTPVLLLPGNHDPADAACVLRRPDFARRRPAHVTVLDSPGVHEVAPGIEVVAAPWRSKHPLTDLVGEQLADLGPAPPGTLRVLAGHGELDVLDPDDDEPARIRRDGVLAALGDGRIHYAALGDRHSTWVDAADDRIRHPGTPEVTDFDEVDPGNVLVVDLDEHAAAVATERVGCWSFVRHDTRLDTDDDLERLDAWLAARPDKERAAVRLALVGTLSLRQRSHLDDLLAAHGHAFAAVEVLPQHSDLATVPDDADLADLDLHGFAADAATELFAAAGGSDGGADTEARDALRLLHRLVGSDR</sequence>
<name>A0ABU8NCM4_9PSEU</name>
<feature type="domain" description="Calcineurin-like phosphoesterase" evidence="1">
    <location>
        <begin position="1"/>
        <end position="120"/>
    </location>
</feature>
<dbReference type="InterPro" id="IPR029052">
    <property type="entry name" value="Metallo-depent_PP-like"/>
</dbReference>
<accession>A0ABU8NCM4</accession>
<dbReference type="InterPro" id="IPR050535">
    <property type="entry name" value="DNA_Repair-Maintenance_Comp"/>
</dbReference>
<reference evidence="2 3" key="1">
    <citation type="submission" date="2024-03" db="EMBL/GenBank/DDBJ databases">
        <title>Actinomycetospora sp. OC33-EN06, a novel actinomycete isolated from wild orchid (Aerides multiflora).</title>
        <authorList>
            <person name="Suriyachadkun C."/>
        </authorList>
    </citation>
    <scope>NUCLEOTIDE SEQUENCE [LARGE SCALE GENOMIC DNA]</scope>
    <source>
        <strain evidence="2 3">OC33-EN06</strain>
    </source>
</reference>
<comment type="caution">
    <text evidence="2">The sequence shown here is derived from an EMBL/GenBank/DDBJ whole genome shotgun (WGS) entry which is preliminary data.</text>
</comment>